<proteinExistence type="predicted"/>
<keyword evidence="3" id="KW-1185">Reference proteome</keyword>
<evidence type="ECO:0000259" key="1">
    <source>
        <dbReference type="SMART" id="SM00584"/>
    </source>
</evidence>
<comment type="caution">
    <text evidence="2">The sequence shown here is derived from an EMBL/GenBank/DDBJ whole genome shotgun (WGS) entry which is preliminary data.</text>
</comment>
<dbReference type="PANTHER" id="PTHR23354:SF104">
    <property type="entry name" value="TLD-DOMAIN CONTAINING NUCLEOLAR PROTEIN"/>
    <property type="match status" value="1"/>
</dbReference>
<name>A0A835UT73_VANPL</name>
<evidence type="ECO:0000313" key="3">
    <source>
        <dbReference type="Proteomes" id="UP000636800"/>
    </source>
</evidence>
<reference evidence="2 3" key="1">
    <citation type="journal article" date="2020" name="Nat. Food">
        <title>A phased Vanilla planifolia genome enables genetic improvement of flavour and production.</title>
        <authorList>
            <person name="Hasing T."/>
            <person name="Tang H."/>
            <person name="Brym M."/>
            <person name="Khazi F."/>
            <person name="Huang T."/>
            <person name="Chambers A.H."/>
        </authorList>
    </citation>
    <scope>NUCLEOTIDE SEQUENCE [LARGE SCALE GENOMIC DNA]</scope>
    <source>
        <tissue evidence="2">Leaf</tissue>
    </source>
</reference>
<dbReference type="SMART" id="SM00584">
    <property type="entry name" value="TLDc"/>
    <property type="match status" value="1"/>
</dbReference>
<dbReference type="OrthoDB" id="7396853at2759"/>
<dbReference type="EMBL" id="JADCNL010000007">
    <property type="protein sequence ID" value="KAG0473078.1"/>
    <property type="molecule type" value="Genomic_DNA"/>
</dbReference>
<accession>A0A835UT73</accession>
<organism evidence="2 3">
    <name type="scientific">Vanilla planifolia</name>
    <name type="common">Vanilla</name>
    <dbReference type="NCBI Taxonomy" id="51239"/>
    <lineage>
        <taxon>Eukaryota</taxon>
        <taxon>Viridiplantae</taxon>
        <taxon>Streptophyta</taxon>
        <taxon>Embryophyta</taxon>
        <taxon>Tracheophyta</taxon>
        <taxon>Spermatophyta</taxon>
        <taxon>Magnoliopsida</taxon>
        <taxon>Liliopsida</taxon>
        <taxon>Asparagales</taxon>
        <taxon>Orchidaceae</taxon>
        <taxon>Vanilloideae</taxon>
        <taxon>Vanilleae</taxon>
        <taxon>Vanilla</taxon>
    </lineage>
</organism>
<dbReference type="PANTHER" id="PTHR23354">
    <property type="entry name" value="NUCLEOLAR PROTEIN 7/ESTROGEN RECEPTOR COACTIVATOR-RELATED"/>
    <property type="match status" value="1"/>
</dbReference>
<evidence type="ECO:0000313" key="2">
    <source>
        <dbReference type="EMBL" id="KAG0473078.1"/>
    </source>
</evidence>
<dbReference type="InterPro" id="IPR006571">
    <property type="entry name" value="TLDc_dom"/>
</dbReference>
<gene>
    <name evidence="2" type="ORF">HPP92_014935</name>
</gene>
<dbReference type="AlphaFoldDB" id="A0A835UT73"/>
<sequence length="540" mass="59634">MGASHSTDYRPSPEQQEQESLANSTGFFTFLKSAFARLSVPQSQCIPLSSLQLSLSVPSVTLGSASSISAPDFPLLLPHVGPASSELLFAAGKDGTDWTAFLQGYNKCCARMSASSSFNLLCRLFYGVCRRAGIASPLDFDQKDAEGGKVEGRMEAGELLMLLWLCWVMEQSPRIAKRGGGEVFLPDLSQMLLSAFAACGEVVDDDGLWDFDCLQSGKSVSLQKLCVWLLTTAPGLLNCFPYFLREKIRAIAVSGENSNNDSILSASGGSSTTNFNDNFLLTFGAAWAISLTQRNSIGEELSAASFSGLLDQTLDNLLYRSSAHGKGLNRFWSRLEGYHGPLLFLFSGISSSSSDVKSHARRWVVGILIEHGFQNRDIFYGNSAHLYAIYPIFHVLPPTGKEKNFIYSHLRHTGRFYEASPKPVGLAFGGTIGNERIFIDEDFSRVIVRHHAVDKTYQHGSLLPNQGYLPVEASLVEAEVWGFGGRSAKEEQNAFKRREELFTEQRRKVDLKTFSSWEDSPEKMMLGMISDPNKVQREDR</sequence>
<protein>
    <recommendedName>
        <fullName evidence="1">TLDc domain-containing protein</fullName>
    </recommendedName>
</protein>
<dbReference type="Pfam" id="PF07534">
    <property type="entry name" value="TLD"/>
    <property type="match status" value="1"/>
</dbReference>
<feature type="domain" description="TLDc" evidence="1">
    <location>
        <begin position="294"/>
        <end position="484"/>
    </location>
</feature>
<dbReference type="Proteomes" id="UP000636800">
    <property type="component" value="Chromosome 7"/>
</dbReference>